<dbReference type="InterPro" id="IPR011312">
    <property type="entry name" value="Menthan_mark_7"/>
</dbReference>
<dbReference type="InterPro" id="IPR026327">
    <property type="entry name" value="Me_CoM_Rdtase_prot-C-like"/>
</dbReference>
<dbReference type="EMBL" id="DQZR01000198">
    <property type="protein sequence ID" value="HDM36521.1"/>
    <property type="molecule type" value="Genomic_DNA"/>
</dbReference>
<keyword evidence="4" id="KW-1185">Reference proteome</keyword>
<dbReference type="EMBL" id="DRIE01000031">
    <property type="protein sequence ID" value="HEC56621.1"/>
    <property type="molecule type" value="Genomic_DNA"/>
</dbReference>
<evidence type="ECO:0000313" key="3">
    <source>
        <dbReference type="EMBL" id="OFV66950.1"/>
    </source>
</evidence>
<comment type="caution">
    <text evidence="3">The sequence shown here is derived from an EMBL/GenBank/DDBJ whole genome shotgun (WGS) entry which is preliminary data.</text>
</comment>
<name>A0A1F2P6M8_9EURY</name>
<reference evidence="3 4" key="1">
    <citation type="submission" date="2016-05" db="EMBL/GenBank/DDBJ databases">
        <title>Microbial consortia oxidize butane by reversing methanogenesis.</title>
        <authorList>
            <person name="Laso-Perez R."/>
            <person name="Richter M."/>
            <person name="Wegener G."/>
            <person name="Musat F."/>
        </authorList>
    </citation>
    <scope>NUCLEOTIDE SEQUENCE [LARGE SCALE GENOMIC DNA]</scope>
    <source>
        <strain evidence="3">BOX1</strain>
    </source>
</reference>
<reference evidence="1" key="2">
    <citation type="journal article" date="2020" name="mSystems">
        <title>Genome- and Community-Level Interaction Insights into Carbon Utilization and Element Cycling Functions of Hydrothermarchaeota in Hydrothermal Sediment.</title>
        <authorList>
            <person name="Zhou Z."/>
            <person name="Liu Y."/>
            <person name="Xu W."/>
            <person name="Pan J."/>
            <person name="Luo Z.H."/>
            <person name="Li M."/>
        </authorList>
    </citation>
    <scope>NUCLEOTIDE SEQUENCE [LARGE SCALE GENOMIC DNA]</scope>
    <source>
        <strain evidence="1">HyVt-185</strain>
        <strain evidence="2">HyVt-386</strain>
    </source>
</reference>
<accession>A0A1F2P6M8</accession>
<dbReference type="PIRSF" id="PIRSF019164">
    <property type="entry name" value="UCP019164"/>
    <property type="match status" value="1"/>
</dbReference>
<dbReference type="Proteomes" id="UP000185779">
    <property type="component" value="Unassembled WGS sequence"/>
</dbReference>
<dbReference type="EMBL" id="LYOR01000001">
    <property type="protein sequence ID" value="OFV66950.1"/>
    <property type="molecule type" value="Genomic_DNA"/>
</dbReference>
<sequence length="300" mass="34126">MYENYIFEGGSYRHRELLELIEDLGGYIITKRIFAQEAQITFTAPAEDYDRIKEVAADIQGQIREAPLLGTEIAIVTPTITRHHLPHPVCDVAEIMRRRGAQTNVIGLARGVGRRIAQLTARERQIIEEHDVCVVGLGNFKRCIEEKLEIFKQLNVPVVAYGLPEVEVSGIRYVSTLGRLPYTFKRLNEIDILKKISDEVAEAVKAKKEEIAIDPPFVPPWVVKEELLDQIEDIRYSLAPGPIVQRINGVRIKIPYDDYHEAVENVMISDRRLAEIAIIKKSPNRGRIIVELLPMSLLKM</sequence>
<gene>
    <name evidence="1" type="ORF">ENG09_04645</name>
    <name evidence="2" type="ORF">ENI32_01865</name>
    <name evidence="3" type="ORF">SBU_000243</name>
</gene>
<evidence type="ECO:0000313" key="2">
    <source>
        <dbReference type="EMBL" id="HEC56621.1"/>
    </source>
</evidence>
<dbReference type="Pfam" id="PF04609">
    <property type="entry name" value="MCR_C"/>
    <property type="match status" value="1"/>
</dbReference>
<dbReference type="Proteomes" id="UP000885863">
    <property type="component" value="Unassembled WGS sequence"/>
</dbReference>
<dbReference type="Proteomes" id="UP000885936">
    <property type="component" value="Unassembled WGS sequence"/>
</dbReference>
<organism evidence="3 4">
    <name type="scientific">Candidatus Syntropharchaeum butanivorans</name>
    <dbReference type="NCBI Taxonomy" id="1839936"/>
    <lineage>
        <taxon>Archaea</taxon>
        <taxon>Methanobacteriati</taxon>
        <taxon>Methanobacteriota</taxon>
        <taxon>Stenosarchaea group</taxon>
        <taxon>Methanomicrobia</taxon>
        <taxon>Methanosarcinales</taxon>
        <taxon>ANME-2 cluster</taxon>
        <taxon>Candidatus Syntropharchaeum</taxon>
    </lineage>
</organism>
<protein>
    <submittedName>
        <fullName evidence="1">Methanogenesis marker 7 protein</fullName>
    </submittedName>
</protein>
<evidence type="ECO:0000313" key="1">
    <source>
        <dbReference type="EMBL" id="HDM36521.1"/>
    </source>
</evidence>
<dbReference type="AlphaFoldDB" id="A0A1F2P6M8"/>
<dbReference type="STRING" id="1839936.SBU_000243"/>
<proteinExistence type="predicted"/>
<evidence type="ECO:0000313" key="4">
    <source>
        <dbReference type="Proteomes" id="UP000185779"/>
    </source>
</evidence>